<gene>
    <name evidence="2" type="ORF">M0R45_031948</name>
</gene>
<evidence type="ECO:0000313" key="3">
    <source>
        <dbReference type="Proteomes" id="UP001457282"/>
    </source>
</evidence>
<dbReference type="Proteomes" id="UP001457282">
    <property type="component" value="Unassembled WGS sequence"/>
</dbReference>
<protein>
    <recommendedName>
        <fullName evidence="4">Reverse transcriptase domain-containing protein</fullName>
    </recommendedName>
</protein>
<accession>A0AAW1WFT4</accession>
<proteinExistence type="predicted"/>
<dbReference type="EMBL" id="JBEDUW010000006">
    <property type="protein sequence ID" value="KAK9923536.1"/>
    <property type="molecule type" value="Genomic_DNA"/>
</dbReference>
<evidence type="ECO:0000313" key="2">
    <source>
        <dbReference type="EMBL" id="KAK9923536.1"/>
    </source>
</evidence>
<evidence type="ECO:0000256" key="1">
    <source>
        <dbReference type="SAM" id="MobiDB-lite"/>
    </source>
</evidence>
<sequence>MLVVDCESSYNFILGEASQWPGRATPRKTKPRCPSRGVCAITTGGNKAATEKPDDPREGSVIAQGKPNGEVESVVLFGNQPDNVIKIGTGLSGLFREALIELLRKNASIFAWSYADMSGIPTTVISQKLGIDPAH</sequence>
<comment type="caution">
    <text evidence="2">The sequence shown here is derived from an EMBL/GenBank/DDBJ whole genome shotgun (WGS) entry which is preliminary data.</text>
</comment>
<dbReference type="AlphaFoldDB" id="A0AAW1WFT4"/>
<reference evidence="2 3" key="1">
    <citation type="journal article" date="2023" name="G3 (Bethesda)">
        <title>A chromosome-length genome assembly and annotation of blackberry (Rubus argutus, cv. 'Hillquist').</title>
        <authorList>
            <person name="Bruna T."/>
            <person name="Aryal R."/>
            <person name="Dudchenko O."/>
            <person name="Sargent D.J."/>
            <person name="Mead D."/>
            <person name="Buti M."/>
            <person name="Cavallini A."/>
            <person name="Hytonen T."/>
            <person name="Andres J."/>
            <person name="Pham M."/>
            <person name="Weisz D."/>
            <person name="Mascagni F."/>
            <person name="Usai G."/>
            <person name="Natali L."/>
            <person name="Bassil N."/>
            <person name="Fernandez G.E."/>
            <person name="Lomsadze A."/>
            <person name="Armour M."/>
            <person name="Olukolu B."/>
            <person name="Poorten T."/>
            <person name="Britton C."/>
            <person name="Davik J."/>
            <person name="Ashrafi H."/>
            <person name="Aiden E.L."/>
            <person name="Borodovsky M."/>
            <person name="Worthington M."/>
        </authorList>
    </citation>
    <scope>NUCLEOTIDE SEQUENCE [LARGE SCALE GENOMIC DNA]</scope>
    <source>
        <strain evidence="2">PI 553951</strain>
    </source>
</reference>
<feature type="compositionally biased region" description="Basic and acidic residues" evidence="1">
    <location>
        <begin position="49"/>
        <end position="58"/>
    </location>
</feature>
<name>A0AAW1WFT4_RUBAR</name>
<organism evidence="2 3">
    <name type="scientific">Rubus argutus</name>
    <name type="common">Southern blackberry</name>
    <dbReference type="NCBI Taxonomy" id="59490"/>
    <lineage>
        <taxon>Eukaryota</taxon>
        <taxon>Viridiplantae</taxon>
        <taxon>Streptophyta</taxon>
        <taxon>Embryophyta</taxon>
        <taxon>Tracheophyta</taxon>
        <taxon>Spermatophyta</taxon>
        <taxon>Magnoliopsida</taxon>
        <taxon>eudicotyledons</taxon>
        <taxon>Gunneridae</taxon>
        <taxon>Pentapetalae</taxon>
        <taxon>rosids</taxon>
        <taxon>fabids</taxon>
        <taxon>Rosales</taxon>
        <taxon>Rosaceae</taxon>
        <taxon>Rosoideae</taxon>
        <taxon>Rosoideae incertae sedis</taxon>
        <taxon>Rubus</taxon>
    </lineage>
</organism>
<evidence type="ECO:0008006" key="4">
    <source>
        <dbReference type="Google" id="ProtNLM"/>
    </source>
</evidence>
<feature type="region of interest" description="Disordered" evidence="1">
    <location>
        <begin position="23"/>
        <end position="59"/>
    </location>
</feature>
<keyword evidence="3" id="KW-1185">Reference proteome</keyword>